<dbReference type="RefSeq" id="XP_033530009.1">
    <property type="nucleotide sequence ID" value="XM_033681580.1"/>
</dbReference>
<reference evidence="8" key="3">
    <citation type="submission" date="2025-04" db="UniProtKB">
        <authorList>
            <consortium name="RefSeq"/>
        </authorList>
    </citation>
    <scope>IDENTIFICATION</scope>
    <source>
        <strain evidence="8">CBS 781.70</strain>
    </source>
</reference>
<feature type="region of interest" description="Disordered" evidence="4">
    <location>
        <begin position="1"/>
        <end position="51"/>
    </location>
</feature>
<dbReference type="InterPro" id="IPR057780">
    <property type="entry name" value="Beta-prop_Vps41"/>
</dbReference>
<evidence type="ECO:0000256" key="3">
    <source>
        <dbReference type="PROSITE-ProRule" id="PRU01006"/>
    </source>
</evidence>
<dbReference type="AlphaFoldDB" id="A0A6G1FRL9"/>
<dbReference type="SMART" id="SM00299">
    <property type="entry name" value="CLH"/>
    <property type="match status" value="1"/>
</dbReference>
<dbReference type="EMBL" id="ML975185">
    <property type="protein sequence ID" value="KAF1808378.1"/>
    <property type="molecule type" value="Genomic_DNA"/>
</dbReference>
<proteinExistence type="predicted"/>
<dbReference type="Pfam" id="PF23411">
    <property type="entry name" value="Beta-prop_Vps41"/>
    <property type="match status" value="3"/>
</dbReference>
<dbReference type="GO" id="GO:0009267">
    <property type="term" value="P:cellular response to starvation"/>
    <property type="evidence" value="ECO:0007669"/>
    <property type="project" value="TreeGrafter"/>
</dbReference>
<reference evidence="6 8" key="1">
    <citation type="submission" date="2020-01" db="EMBL/GenBank/DDBJ databases">
        <authorList>
            <consortium name="DOE Joint Genome Institute"/>
            <person name="Haridas S."/>
            <person name="Albert R."/>
            <person name="Binder M."/>
            <person name="Bloem J."/>
            <person name="Labutti K."/>
            <person name="Salamov A."/>
            <person name="Andreopoulos B."/>
            <person name="Baker S.E."/>
            <person name="Barry K."/>
            <person name="Bills G."/>
            <person name="Bluhm B.H."/>
            <person name="Cannon C."/>
            <person name="Castanera R."/>
            <person name="Culley D.E."/>
            <person name="Daum C."/>
            <person name="Ezra D."/>
            <person name="Gonzalez J.B."/>
            <person name="Henrissat B."/>
            <person name="Kuo A."/>
            <person name="Liang C."/>
            <person name="Lipzen A."/>
            <person name="Lutzoni F."/>
            <person name="Magnuson J."/>
            <person name="Mondo S."/>
            <person name="Nolan M."/>
            <person name="Ohm R."/>
            <person name="Pangilinan J."/>
            <person name="Park H.-J."/>
            <person name="Ramirez L."/>
            <person name="Alfaro M."/>
            <person name="Sun H."/>
            <person name="Tritt A."/>
            <person name="Yoshinaga Y."/>
            <person name="Zwiers L.-H."/>
            <person name="Turgeon B.G."/>
            <person name="Goodwin S.B."/>
            <person name="Spatafora J.W."/>
            <person name="Crous P.W."/>
            <person name="Grigoriev I.V."/>
        </authorList>
    </citation>
    <scope>NUCLEOTIDE SEQUENCE</scope>
    <source>
        <strain evidence="6 8">CBS 781.70</strain>
    </source>
</reference>
<evidence type="ECO:0000313" key="6">
    <source>
        <dbReference type="EMBL" id="KAF1808378.1"/>
    </source>
</evidence>
<feature type="domain" description="Vps41 beta-propeller" evidence="5">
    <location>
        <begin position="363"/>
        <end position="494"/>
    </location>
</feature>
<dbReference type="PANTHER" id="PTHR12616">
    <property type="entry name" value="VACUOLAR PROTEIN SORTING VPS41"/>
    <property type="match status" value="1"/>
</dbReference>
<dbReference type="Pfam" id="PF23556">
    <property type="entry name" value="TPR_Vps41"/>
    <property type="match status" value="1"/>
</dbReference>
<feature type="domain" description="Vps41 beta-propeller" evidence="5">
    <location>
        <begin position="52"/>
        <end position="117"/>
    </location>
</feature>
<dbReference type="GO" id="GO:0030897">
    <property type="term" value="C:HOPS complex"/>
    <property type="evidence" value="ECO:0007669"/>
    <property type="project" value="TreeGrafter"/>
</dbReference>
<dbReference type="InterPro" id="IPR000547">
    <property type="entry name" value="Clathrin_H-chain/VPS_repeat"/>
</dbReference>
<gene>
    <name evidence="6 8" type="ORF">P152DRAFT_477408</name>
</gene>
<feature type="region of interest" description="Disordered" evidence="4">
    <location>
        <begin position="1141"/>
        <end position="1172"/>
    </location>
</feature>
<feature type="repeat" description="CHCR" evidence="3">
    <location>
        <begin position="884"/>
        <end position="1048"/>
    </location>
</feature>
<protein>
    <recommendedName>
        <fullName evidence="5">Vps41 beta-propeller domain-containing protein</fullName>
    </recommendedName>
</protein>
<dbReference type="GO" id="GO:0016236">
    <property type="term" value="P:macroautophagy"/>
    <property type="evidence" value="ECO:0007669"/>
    <property type="project" value="TreeGrafter"/>
</dbReference>
<dbReference type="Gene3D" id="2.130.10.10">
    <property type="entry name" value="YVTN repeat-like/Quinoprotein amine dehydrogenase"/>
    <property type="match status" value="1"/>
</dbReference>
<dbReference type="PANTHER" id="PTHR12616:SF1">
    <property type="entry name" value="VACUOLAR PROTEIN SORTING-ASSOCIATED PROTEIN 41 HOMOLOG"/>
    <property type="match status" value="1"/>
</dbReference>
<dbReference type="CDD" id="cd16448">
    <property type="entry name" value="RING-H2"/>
    <property type="match status" value="1"/>
</dbReference>
<keyword evidence="1" id="KW-0813">Transport</keyword>
<feature type="compositionally biased region" description="Acidic residues" evidence="4">
    <location>
        <begin position="40"/>
        <end position="49"/>
    </location>
</feature>
<organism evidence="6">
    <name type="scientific">Eremomyces bilateralis CBS 781.70</name>
    <dbReference type="NCBI Taxonomy" id="1392243"/>
    <lineage>
        <taxon>Eukaryota</taxon>
        <taxon>Fungi</taxon>
        <taxon>Dikarya</taxon>
        <taxon>Ascomycota</taxon>
        <taxon>Pezizomycotina</taxon>
        <taxon>Dothideomycetes</taxon>
        <taxon>Dothideomycetes incertae sedis</taxon>
        <taxon>Eremomycetales</taxon>
        <taxon>Eremomycetaceae</taxon>
        <taxon>Eremomyces</taxon>
    </lineage>
</organism>
<evidence type="ECO:0000256" key="4">
    <source>
        <dbReference type="SAM" id="MobiDB-lite"/>
    </source>
</evidence>
<feature type="compositionally biased region" description="Polar residues" evidence="4">
    <location>
        <begin position="633"/>
        <end position="642"/>
    </location>
</feature>
<dbReference type="SUPFAM" id="SSF50978">
    <property type="entry name" value="WD40 repeat-like"/>
    <property type="match status" value="1"/>
</dbReference>
<dbReference type="GO" id="GO:0005770">
    <property type="term" value="C:late endosome"/>
    <property type="evidence" value="ECO:0007669"/>
    <property type="project" value="TreeGrafter"/>
</dbReference>
<evidence type="ECO:0000256" key="2">
    <source>
        <dbReference type="ARBA" id="ARBA00022927"/>
    </source>
</evidence>
<name>A0A6G1FRL9_9PEZI</name>
<dbReference type="GO" id="GO:0034058">
    <property type="term" value="P:endosomal vesicle fusion"/>
    <property type="evidence" value="ECO:0007669"/>
    <property type="project" value="TreeGrafter"/>
</dbReference>
<dbReference type="InterPro" id="IPR045111">
    <property type="entry name" value="Vps41/Vps8"/>
</dbReference>
<dbReference type="Gene3D" id="1.25.40.10">
    <property type="entry name" value="Tetratricopeptide repeat domain"/>
    <property type="match status" value="1"/>
</dbReference>
<dbReference type="InterPro" id="IPR015943">
    <property type="entry name" value="WD40/YVTN_repeat-like_dom_sf"/>
</dbReference>
<reference evidence="8" key="2">
    <citation type="submission" date="2020-04" db="EMBL/GenBank/DDBJ databases">
        <authorList>
            <consortium name="NCBI Genome Project"/>
        </authorList>
    </citation>
    <scope>NUCLEOTIDE SEQUENCE</scope>
    <source>
        <strain evidence="8">CBS 781.70</strain>
    </source>
</reference>
<evidence type="ECO:0000256" key="1">
    <source>
        <dbReference type="ARBA" id="ARBA00022448"/>
    </source>
</evidence>
<evidence type="ECO:0000313" key="8">
    <source>
        <dbReference type="RefSeq" id="XP_033530009.1"/>
    </source>
</evidence>
<feature type="region of interest" description="Disordered" evidence="4">
    <location>
        <begin position="116"/>
        <end position="165"/>
    </location>
</feature>
<feature type="compositionally biased region" description="Polar residues" evidence="4">
    <location>
        <begin position="1141"/>
        <end position="1155"/>
    </location>
</feature>
<dbReference type="OrthoDB" id="244107at2759"/>
<feature type="region of interest" description="Disordered" evidence="4">
    <location>
        <begin position="539"/>
        <end position="560"/>
    </location>
</feature>
<dbReference type="PROSITE" id="PS50236">
    <property type="entry name" value="CHCR"/>
    <property type="match status" value="1"/>
</dbReference>
<evidence type="ECO:0000313" key="7">
    <source>
        <dbReference type="Proteomes" id="UP000504638"/>
    </source>
</evidence>
<keyword evidence="2" id="KW-0653">Protein transport</keyword>
<feature type="region of interest" description="Disordered" evidence="4">
    <location>
        <begin position="625"/>
        <end position="644"/>
    </location>
</feature>
<dbReference type="Proteomes" id="UP000504638">
    <property type="component" value="Unplaced"/>
</dbReference>
<feature type="compositionally biased region" description="Acidic residues" evidence="4">
    <location>
        <begin position="1"/>
        <end position="11"/>
    </location>
</feature>
<keyword evidence="7" id="KW-1185">Reference proteome</keyword>
<dbReference type="GeneID" id="54422150"/>
<feature type="domain" description="Vps41 beta-propeller" evidence="5">
    <location>
        <begin position="168"/>
        <end position="302"/>
    </location>
</feature>
<sequence length="1274" mass="138833">MAGESEEGDQDDIFKRRPETPPNPPPLPQNASPDPNHTAEEDDGEDEDEPKLKYTRLTSMLSPVYRNGDATSAFMVAGDKMIMGTHNGSVHVLTIPSFQSLRHYRAHTASITSVSVSPFPPPLPSARSEAATKPRVTSPESRRSAPMAPPTSSPRTPRHAQIPTTPSNSIYIATASIDGHVCVQSLVDPKDVMLRNFARPIQAVALSPEYKSDRSFVSGGLAGQLILTSGGRLGASSNANTNSAAAAASGWLGSLGIGSNPGKDAVLHSGEGSISTIKWSLSGKFVVWINEHGIKIMRTNLKLDSLDSERAWKTIGHIDRPKHGNWEDLGGGWKGRADWVNTDWLESDEEGPVVQNGTNAKHSVEKLVVGWGDTAWVLLVKSERAGVGKDAGERFSGSVDIVHKLFFDDCILSGLALYTPSLLLILAYRTKDDDDKPIAPSLETTPRRGVHHRQNGLSPEVRLIDVNTKDEVDVDMLTISRYESLAAADYHISTLYVPANQGPLQTQRGALGAISGSLWDAGASAGRVFSSGASIFSLPSSEKDKASTPPGSTGSGKVAPSTRALKEVPVAAIRPGLKIFLASPYDSILAIKRDLSDHLSFLLDHRKYQRAWELINEHPEVVAIAPDRPSGDETPTTPSKKGQSLADFLADDSASQTTLSMNKAHNSAVSKEKRRVGELWLQQLVSAGDWVTAGRVAGQVLGTSSRWEHWVLTFAHAGRFDEITPHIPSYDIHPALPSDVYTVVLGHYIHHDQSRLRDLLDIWDPDLFDSKSVISAIESQLDSGLATEETVEDGEKGRDWRFLLSSLARLYVASGRQKDALKCYIQLQDADAAMALIRDYHLVGALSDDIQGFLLLRISKEQLSAGHLSELEELSSEAVRLLVDEAYQGIVPSDTVVDQLQTKGPKIQPFLYFYLKALWKGGGSEKGTKTSRMRDRVAIEGQSFVEEFGDLAVELFAEYDRPLLKEFLRASDSYALGGAIAICEKRGYTEELVFLLSKTGETKRALYLIIDSLADVSMAISYAKDQADQDLWDDLLDYSMDKPSFIRGLLYEIGTAIDPIKLIRRIPEGLEIDGLRDGIGRMVKEFELQNSISEGVARVLYSEVAAGLDKLREGRRKGVKFDIEYELPQILEPDGEIETSAEAQPQLESDASNNLDDAGELPMSPGRSPKEAKAGHCVECGRVFHEDDYETLLGFACGHVYHLSCMLKTFPSSNPDSIAAAERLQARLAVDAATGNEFIESTRSVGAKVAHAHIIRAAVQNGCTLCRAVDDDDG</sequence>
<accession>A0A6G1FRL9</accession>
<dbReference type="InterPro" id="IPR036322">
    <property type="entry name" value="WD40_repeat_dom_sf"/>
</dbReference>
<evidence type="ECO:0000259" key="5">
    <source>
        <dbReference type="Pfam" id="PF23411"/>
    </source>
</evidence>
<dbReference type="InterPro" id="IPR011990">
    <property type="entry name" value="TPR-like_helical_dom_sf"/>
</dbReference>
<dbReference type="GO" id="GO:0006623">
    <property type="term" value="P:protein targeting to vacuole"/>
    <property type="evidence" value="ECO:0007669"/>
    <property type="project" value="InterPro"/>
</dbReference>